<evidence type="ECO:0000259" key="2">
    <source>
        <dbReference type="Pfam" id="PF02591"/>
    </source>
</evidence>
<reference evidence="3 4" key="1">
    <citation type="submission" date="2019-12" db="EMBL/GenBank/DDBJ databases">
        <title>Hymenobacter sp. HMF4947 Genome sequencing and assembly.</title>
        <authorList>
            <person name="Kang H."/>
            <person name="Cha I."/>
            <person name="Kim H."/>
            <person name="Joh K."/>
        </authorList>
    </citation>
    <scope>NUCLEOTIDE SEQUENCE [LARGE SCALE GENOMIC DNA]</scope>
    <source>
        <strain evidence="3 4">HMF4947</strain>
    </source>
</reference>
<comment type="caution">
    <text evidence="3">The sequence shown here is derived from an EMBL/GenBank/DDBJ whole genome shotgun (WGS) entry which is preliminary data.</text>
</comment>
<sequence length="257" mass="29385">MTANSAAVVNPADAPIAIKLEALLNLQRIDSQLDEIRRVRGDLPEEVRDLEDEIAGYEARVKRFDEEISGLQDQIKQRKAATKEAEGLIKRYEEQQTNVRNNREYEAIAKEVELQRLEIQISDKKIKEAQYLIEQRNTEANVTRLRLDERRKDLDTKKAELDTIVAENEAEEKTLVTERETATQPVEDRLLTAYDRIRSNMRNRLAVVLVRRDACGGCFNTVPPQRQADIISHKKIIVCEHCGRILADVEGRAAVNA</sequence>
<dbReference type="PANTHER" id="PTHR39082">
    <property type="entry name" value="PHOSPHOLIPASE C-BETA-2-RELATED"/>
    <property type="match status" value="1"/>
</dbReference>
<protein>
    <recommendedName>
        <fullName evidence="2">C4-type zinc ribbon domain-containing protein</fullName>
    </recommendedName>
</protein>
<dbReference type="InterPro" id="IPR003743">
    <property type="entry name" value="Zf-RING_7"/>
</dbReference>
<dbReference type="EMBL" id="WQKZ01000003">
    <property type="protein sequence ID" value="MVN77664.1"/>
    <property type="molecule type" value="Genomic_DNA"/>
</dbReference>
<dbReference type="InterPro" id="IPR052376">
    <property type="entry name" value="Oxidative_Scav/Glycosyltrans"/>
</dbReference>
<evidence type="ECO:0000313" key="4">
    <source>
        <dbReference type="Proteomes" id="UP000441336"/>
    </source>
</evidence>
<feature type="coiled-coil region" evidence="1">
    <location>
        <begin position="47"/>
        <end position="102"/>
    </location>
</feature>
<feature type="domain" description="C4-type zinc ribbon" evidence="2">
    <location>
        <begin position="214"/>
        <end position="246"/>
    </location>
</feature>
<organism evidence="3 4">
    <name type="scientific">Hymenobacter ginkgonis</name>
    <dbReference type="NCBI Taxonomy" id="2682976"/>
    <lineage>
        <taxon>Bacteria</taxon>
        <taxon>Pseudomonadati</taxon>
        <taxon>Bacteroidota</taxon>
        <taxon>Cytophagia</taxon>
        <taxon>Cytophagales</taxon>
        <taxon>Hymenobacteraceae</taxon>
        <taxon>Hymenobacter</taxon>
    </lineage>
</organism>
<proteinExistence type="predicted"/>
<dbReference type="AlphaFoldDB" id="A0A7K1TH17"/>
<keyword evidence="1" id="KW-0175">Coiled coil</keyword>
<accession>A0A7K1TH17</accession>
<dbReference type="Pfam" id="PF02591">
    <property type="entry name" value="Zn_ribbon_9"/>
    <property type="match status" value="1"/>
</dbReference>
<evidence type="ECO:0000313" key="3">
    <source>
        <dbReference type="EMBL" id="MVN77664.1"/>
    </source>
</evidence>
<dbReference type="Proteomes" id="UP000441336">
    <property type="component" value="Unassembled WGS sequence"/>
</dbReference>
<dbReference type="RefSeq" id="WP_157566888.1">
    <property type="nucleotide sequence ID" value="NZ_WQKZ01000003.1"/>
</dbReference>
<name>A0A7K1TH17_9BACT</name>
<dbReference type="Gene3D" id="1.10.287.1490">
    <property type="match status" value="1"/>
</dbReference>
<evidence type="ECO:0000256" key="1">
    <source>
        <dbReference type="SAM" id="Coils"/>
    </source>
</evidence>
<gene>
    <name evidence="3" type="ORF">GO988_15130</name>
</gene>
<keyword evidence="4" id="KW-1185">Reference proteome</keyword>
<dbReference type="PANTHER" id="PTHR39082:SF1">
    <property type="entry name" value="SCAVENGER RECEPTOR CLASS A MEMBER 3"/>
    <property type="match status" value="1"/>
</dbReference>